<dbReference type="InterPro" id="IPR016032">
    <property type="entry name" value="Sig_transdc_resp-reg_C-effctor"/>
</dbReference>
<reference evidence="8" key="1">
    <citation type="submission" date="2021-01" db="EMBL/GenBank/DDBJ databases">
        <title>Whole genome shotgun sequence of Virgisporangium ochraceum NBRC 16418.</title>
        <authorList>
            <person name="Komaki H."/>
            <person name="Tamura T."/>
        </authorList>
    </citation>
    <scope>NUCLEOTIDE SEQUENCE</scope>
    <source>
        <strain evidence="8">NBRC 16418</strain>
    </source>
</reference>
<dbReference type="Gene3D" id="1.25.40.10">
    <property type="entry name" value="Tetratricopeptide repeat domain"/>
    <property type="match status" value="1"/>
</dbReference>
<dbReference type="RefSeq" id="WP_239160255.1">
    <property type="nucleotide sequence ID" value="NZ_BOPH01000042.1"/>
</dbReference>
<dbReference type="InterPro" id="IPR001867">
    <property type="entry name" value="OmpR/PhoB-type_DNA-bd"/>
</dbReference>
<keyword evidence="3 5" id="KW-0238">DNA-binding</keyword>
<dbReference type="GO" id="GO:0000160">
    <property type="term" value="P:phosphorelay signal transduction system"/>
    <property type="evidence" value="ECO:0007669"/>
    <property type="project" value="InterPro"/>
</dbReference>
<dbReference type="AlphaFoldDB" id="A0A8J3ZR95"/>
<feature type="DNA-binding region" description="OmpR/PhoB-type" evidence="5">
    <location>
        <begin position="6"/>
        <end position="111"/>
    </location>
</feature>
<dbReference type="SUPFAM" id="SSF46894">
    <property type="entry name" value="C-terminal effector domain of the bipartite response regulators"/>
    <property type="match status" value="1"/>
</dbReference>
<dbReference type="Pfam" id="PF03704">
    <property type="entry name" value="BTAD"/>
    <property type="match status" value="1"/>
</dbReference>
<evidence type="ECO:0000256" key="6">
    <source>
        <dbReference type="SAM" id="MobiDB-lite"/>
    </source>
</evidence>
<dbReference type="GO" id="GO:0006355">
    <property type="term" value="P:regulation of DNA-templated transcription"/>
    <property type="evidence" value="ECO:0007669"/>
    <property type="project" value="InterPro"/>
</dbReference>
<dbReference type="Proteomes" id="UP000635606">
    <property type="component" value="Unassembled WGS sequence"/>
</dbReference>
<feature type="domain" description="OmpR/PhoB-type" evidence="7">
    <location>
        <begin position="6"/>
        <end position="111"/>
    </location>
</feature>
<dbReference type="Pfam" id="PF00486">
    <property type="entry name" value="Trans_reg_C"/>
    <property type="match status" value="1"/>
</dbReference>
<organism evidence="8 9">
    <name type="scientific">Virgisporangium ochraceum</name>
    <dbReference type="NCBI Taxonomy" id="65505"/>
    <lineage>
        <taxon>Bacteria</taxon>
        <taxon>Bacillati</taxon>
        <taxon>Actinomycetota</taxon>
        <taxon>Actinomycetes</taxon>
        <taxon>Micromonosporales</taxon>
        <taxon>Micromonosporaceae</taxon>
        <taxon>Virgisporangium</taxon>
    </lineage>
</organism>
<comment type="caution">
    <text evidence="8">The sequence shown here is derived from an EMBL/GenBank/DDBJ whole genome shotgun (WGS) entry which is preliminary data.</text>
</comment>
<dbReference type="InterPro" id="IPR011990">
    <property type="entry name" value="TPR-like_helical_dom_sf"/>
</dbReference>
<keyword evidence="9" id="KW-1185">Reference proteome</keyword>
<evidence type="ECO:0000256" key="1">
    <source>
        <dbReference type="ARBA" id="ARBA00005820"/>
    </source>
</evidence>
<dbReference type="PANTHER" id="PTHR35807:SF1">
    <property type="entry name" value="TRANSCRIPTIONAL REGULATOR REDD"/>
    <property type="match status" value="1"/>
</dbReference>
<dbReference type="SMART" id="SM00862">
    <property type="entry name" value="Trans_reg_C"/>
    <property type="match status" value="1"/>
</dbReference>
<proteinExistence type="inferred from homology"/>
<evidence type="ECO:0000256" key="4">
    <source>
        <dbReference type="ARBA" id="ARBA00023163"/>
    </source>
</evidence>
<comment type="similarity">
    <text evidence="1">Belongs to the AfsR/DnrI/RedD regulatory family.</text>
</comment>
<dbReference type="EMBL" id="BOPH01000042">
    <property type="protein sequence ID" value="GIJ68459.1"/>
    <property type="molecule type" value="Genomic_DNA"/>
</dbReference>
<evidence type="ECO:0000313" key="9">
    <source>
        <dbReference type="Proteomes" id="UP000635606"/>
    </source>
</evidence>
<dbReference type="SMART" id="SM01043">
    <property type="entry name" value="BTAD"/>
    <property type="match status" value="1"/>
</dbReference>
<keyword evidence="4" id="KW-0804">Transcription</keyword>
<dbReference type="InterPro" id="IPR027417">
    <property type="entry name" value="P-loop_NTPase"/>
</dbReference>
<dbReference type="PANTHER" id="PTHR35807">
    <property type="entry name" value="TRANSCRIPTIONAL REGULATOR REDD-RELATED"/>
    <property type="match status" value="1"/>
</dbReference>
<dbReference type="Gene3D" id="1.10.10.10">
    <property type="entry name" value="Winged helix-like DNA-binding domain superfamily/Winged helix DNA-binding domain"/>
    <property type="match status" value="1"/>
</dbReference>
<dbReference type="SUPFAM" id="SSF48452">
    <property type="entry name" value="TPR-like"/>
    <property type="match status" value="1"/>
</dbReference>
<dbReference type="SUPFAM" id="SSF52540">
    <property type="entry name" value="P-loop containing nucleoside triphosphate hydrolases"/>
    <property type="match status" value="1"/>
</dbReference>
<dbReference type="InterPro" id="IPR036388">
    <property type="entry name" value="WH-like_DNA-bd_sf"/>
</dbReference>
<dbReference type="PROSITE" id="PS51755">
    <property type="entry name" value="OMPR_PHOB"/>
    <property type="match status" value="1"/>
</dbReference>
<feature type="region of interest" description="Disordered" evidence="6">
    <location>
        <begin position="264"/>
        <end position="283"/>
    </location>
</feature>
<dbReference type="InterPro" id="IPR051677">
    <property type="entry name" value="AfsR-DnrI-RedD_regulator"/>
</dbReference>
<gene>
    <name evidence="8" type="ORF">Voc01_033760</name>
</gene>
<sequence>MPDPTRPMSRRGRSLRLEILGPLRVWRDGAEVDTGPRQQALLLALLLARVGRPVSTAELTDLIWDGDAPTSALNVIHKYIGALRRLLEPGLPPREPGSFIDRRGNSYLFTAGDDELDLLRFRALVGAARHARARDDDETAFDRYVEAIGLWHGRAGDGPAANAGVAPIFSALDEEFFAACTATAGLASARVGPDRALPALRLAAALAPLNEPVQAALVTTLSAAGRQAEALDVFGKVRVHLADELGVDAGPTLLAAHRRALERPATAGDGQHDADGRSAVARPADDLVGRTAELGLLRQTVGSALDGGGALGLVEGEPGVGKTRLLQETALWAEQRGAFVVWASCMDGDGTPPMWPWEQAVGEILGTLRADGRRRWLTGELGRLVEQRDDGTAPAPLLPGNSLQFRLFERVVALVGETSTRQPLVLVVDDLQWADVASLHLFSHLAHRLPRRTAVIGALRDRAPAPGPDLSRMLASASRVHGQLRIHLGPLGPAEVTELVAGKAGQKPDAATARLIHRRTGGNPLFVRELARLLAEGTVLTEQAVARAAVPVTVRDIVMDRLAGLDDETRDLLRTAALIGRDVGLDLLASSSRLDVSGCLGRLQPVEGAGILEASPAHPSSLRFAHDLVREAVVETTPASVAGPLHLRIANALEATAQNHDTAAESIAYHLWAAGRLADPARTATALLRAGRRAAGRSALEAAERQLRLSAQVARAAGRTDLELTALTQLTAVIGMRSMYGFTSLDLMERAEELARGFSRDAEAWGFLYTRWAAHAQALELHRSGPLARLLLEQSAGSGDPFVVASGRQAWGIHQWCIGNIGEAYRYLTGTRELVLDLAPREDDPVRHDLQLLMTGMLAETVALHGEVEEAQALLDALRAAAGDDAYAVAMWATFAARIATFVGDPAAASRAADIGIAMDPEFSFVFLGTYQRLARCWAVGLTGGDPARAGAEAEEIIAANLLDPPRSCVATWFGVLGDIWMASGRLDDAAAALDRADSLVEAYGQRYAEGLLLLLRARLDRARGEPVSVVRSAADKARRLSQERGAHLFARRAEAFLEELGQP</sequence>
<dbReference type="InterPro" id="IPR005158">
    <property type="entry name" value="BTAD"/>
</dbReference>
<evidence type="ECO:0000313" key="8">
    <source>
        <dbReference type="EMBL" id="GIJ68459.1"/>
    </source>
</evidence>
<name>A0A8J3ZR95_9ACTN</name>
<dbReference type="Pfam" id="PF13191">
    <property type="entry name" value="AAA_16"/>
    <property type="match status" value="1"/>
</dbReference>
<evidence type="ECO:0000259" key="7">
    <source>
        <dbReference type="PROSITE" id="PS51755"/>
    </source>
</evidence>
<protein>
    <recommendedName>
        <fullName evidence="7">OmpR/PhoB-type domain-containing protein</fullName>
    </recommendedName>
</protein>
<keyword evidence="2" id="KW-0805">Transcription regulation</keyword>
<evidence type="ECO:0000256" key="3">
    <source>
        <dbReference type="ARBA" id="ARBA00023125"/>
    </source>
</evidence>
<dbReference type="GO" id="GO:0003677">
    <property type="term" value="F:DNA binding"/>
    <property type="evidence" value="ECO:0007669"/>
    <property type="project" value="UniProtKB-UniRule"/>
</dbReference>
<evidence type="ECO:0000256" key="2">
    <source>
        <dbReference type="ARBA" id="ARBA00023015"/>
    </source>
</evidence>
<accession>A0A8J3ZR95</accession>
<dbReference type="InterPro" id="IPR041664">
    <property type="entry name" value="AAA_16"/>
</dbReference>
<evidence type="ECO:0000256" key="5">
    <source>
        <dbReference type="PROSITE-ProRule" id="PRU01091"/>
    </source>
</evidence>